<evidence type="ECO:0000256" key="1">
    <source>
        <dbReference type="SAM" id="MobiDB-lite"/>
    </source>
</evidence>
<dbReference type="AlphaFoldDB" id="A0A401VUW5"/>
<feature type="transmembrane region" description="Helical" evidence="2">
    <location>
        <begin position="125"/>
        <end position="147"/>
    </location>
</feature>
<accession>A0A401VUW5</accession>
<proteinExistence type="predicted"/>
<dbReference type="RefSeq" id="WP_125051367.1">
    <property type="nucleotide sequence ID" value="NZ_BHZD01000001.1"/>
</dbReference>
<protein>
    <submittedName>
        <fullName evidence="3">Uncharacterized protein</fullName>
    </submittedName>
</protein>
<evidence type="ECO:0000313" key="4">
    <source>
        <dbReference type="Proteomes" id="UP000286746"/>
    </source>
</evidence>
<reference evidence="3 4" key="1">
    <citation type="submission" date="2018-11" db="EMBL/GenBank/DDBJ databases">
        <title>Whole genome sequence of Streptomyces paromomycinus NBRC 15454(T).</title>
        <authorList>
            <person name="Komaki H."/>
            <person name="Tamura T."/>
        </authorList>
    </citation>
    <scope>NUCLEOTIDE SEQUENCE [LARGE SCALE GENOMIC DNA]</scope>
    <source>
        <strain evidence="3 4">NBRC 15454</strain>
    </source>
</reference>
<evidence type="ECO:0000256" key="2">
    <source>
        <dbReference type="SAM" id="Phobius"/>
    </source>
</evidence>
<sequence length="169" mass="17521">MTDPTPLTSQQRTTVERLLGEAFPNSAPYAPTAPPAPVPSGYTIRQTHRIGPDGGTETVYEVVPLPAPSPALPSSSQSRPKRRCLPDWLLTHPRCVVAGAAVVAGGIVGIVWAPQIVAGATAVGAVLAVGFKLLVALAVIGGVVAVCTPPGRRRTGTFRGTVRGTWEED</sequence>
<dbReference type="EMBL" id="BHZD01000001">
    <property type="protein sequence ID" value="GCD40828.1"/>
    <property type="molecule type" value="Genomic_DNA"/>
</dbReference>
<keyword evidence="4" id="KW-1185">Reference proteome</keyword>
<feature type="region of interest" description="Disordered" evidence="1">
    <location>
        <begin position="20"/>
        <end position="56"/>
    </location>
</feature>
<keyword evidence="2" id="KW-0812">Transmembrane</keyword>
<comment type="caution">
    <text evidence="3">The sequence shown here is derived from an EMBL/GenBank/DDBJ whole genome shotgun (WGS) entry which is preliminary data.</text>
</comment>
<keyword evidence="2" id="KW-0472">Membrane</keyword>
<name>A0A401VUW5_STREY</name>
<keyword evidence="2" id="KW-1133">Transmembrane helix</keyword>
<evidence type="ECO:0000313" key="3">
    <source>
        <dbReference type="EMBL" id="GCD40828.1"/>
    </source>
</evidence>
<organism evidence="3 4">
    <name type="scientific">Streptomyces paromomycinus</name>
    <name type="common">Streptomyces rimosus subsp. paromomycinus</name>
    <dbReference type="NCBI Taxonomy" id="92743"/>
    <lineage>
        <taxon>Bacteria</taxon>
        <taxon>Bacillati</taxon>
        <taxon>Actinomycetota</taxon>
        <taxon>Actinomycetes</taxon>
        <taxon>Kitasatosporales</taxon>
        <taxon>Streptomycetaceae</taxon>
        <taxon>Streptomyces</taxon>
    </lineage>
</organism>
<dbReference type="Proteomes" id="UP000286746">
    <property type="component" value="Unassembled WGS sequence"/>
</dbReference>
<gene>
    <name evidence="3" type="ORF">GKJPGBOP_00481</name>
</gene>
<feature type="transmembrane region" description="Helical" evidence="2">
    <location>
        <begin position="95"/>
        <end position="113"/>
    </location>
</feature>